<evidence type="ECO:0000256" key="3">
    <source>
        <dbReference type="ARBA" id="ARBA00022448"/>
    </source>
</evidence>
<protein>
    <recommendedName>
        <fullName evidence="9">Membrane fusion protein (MFP) family protein</fullName>
    </recommendedName>
</protein>
<keyword evidence="3 9" id="KW-0813">Transport</keyword>
<dbReference type="EMBL" id="BJNV01000064">
    <property type="protein sequence ID" value="GEC97086.1"/>
    <property type="molecule type" value="Genomic_DNA"/>
</dbReference>
<keyword evidence="6" id="KW-0812">Transmembrane</keyword>
<dbReference type="Pfam" id="PF25994">
    <property type="entry name" value="HH_AprE"/>
    <property type="match status" value="1"/>
</dbReference>
<reference evidence="13 14" key="1">
    <citation type="submission" date="2019-06" db="EMBL/GenBank/DDBJ databases">
        <title>Whole genome shotgun sequence of Zoogloea ramigera NBRC 15342.</title>
        <authorList>
            <person name="Hosoyama A."/>
            <person name="Uohara A."/>
            <person name="Ohji S."/>
            <person name="Ichikawa N."/>
        </authorList>
    </citation>
    <scope>NUCLEOTIDE SEQUENCE [LARGE SCALE GENOMIC DNA]</scope>
    <source>
        <strain evidence="13 14">NBRC 15342</strain>
    </source>
</reference>
<dbReference type="GO" id="GO:0015031">
    <property type="term" value="P:protein transport"/>
    <property type="evidence" value="ECO:0007669"/>
    <property type="project" value="InterPro"/>
</dbReference>
<dbReference type="InterPro" id="IPR058781">
    <property type="entry name" value="HH_AprE-like"/>
</dbReference>
<dbReference type="Pfam" id="PF26002">
    <property type="entry name" value="Beta-barrel_AprE"/>
    <property type="match status" value="1"/>
</dbReference>
<dbReference type="OrthoDB" id="9775513at2"/>
<name>A0A4Y4CXS3_ZOORA</name>
<evidence type="ECO:0000256" key="8">
    <source>
        <dbReference type="ARBA" id="ARBA00023136"/>
    </source>
</evidence>
<dbReference type="PANTHER" id="PTHR30386">
    <property type="entry name" value="MEMBRANE FUSION SUBUNIT OF EMRAB-TOLC MULTIDRUG EFFLUX PUMP"/>
    <property type="match status" value="1"/>
</dbReference>
<keyword evidence="4 9" id="KW-1003">Cell membrane</keyword>
<dbReference type="NCBIfam" id="TIGR01843">
    <property type="entry name" value="type_I_hlyD"/>
    <property type="match status" value="1"/>
</dbReference>
<evidence type="ECO:0000256" key="6">
    <source>
        <dbReference type="ARBA" id="ARBA00022692"/>
    </source>
</evidence>
<accession>A0A4Y4CXS3</accession>
<comment type="caution">
    <text evidence="13">The sequence shown here is derived from an EMBL/GenBank/DDBJ whole genome shotgun (WGS) entry which is preliminary data.</text>
</comment>
<dbReference type="InterPro" id="IPR050739">
    <property type="entry name" value="MFP"/>
</dbReference>
<keyword evidence="14" id="KW-1185">Reference proteome</keyword>
<evidence type="ECO:0000256" key="1">
    <source>
        <dbReference type="ARBA" id="ARBA00004377"/>
    </source>
</evidence>
<dbReference type="Proteomes" id="UP000318422">
    <property type="component" value="Unassembled WGS sequence"/>
</dbReference>
<evidence type="ECO:0000256" key="4">
    <source>
        <dbReference type="ARBA" id="ARBA00022475"/>
    </source>
</evidence>
<dbReference type="InterPro" id="IPR058982">
    <property type="entry name" value="Beta-barrel_AprE"/>
</dbReference>
<feature type="coiled-coil region" evidence="10">
    <location>
        <begin position="292"/>
        <end position="319"/>
    </location>
</feature>
<evidence type="ECO:0000256" key="5">
    <source>
        <dbReference type="ARBA" id="ARBA00022519"/>
    </source>
</evidence>
<dbReference type="Gene3D" id="2.40.30.170">
    <property type="match status" value="1"/>
</dbReference>
<organism evidence="13 14">
    <name type="scientific">Zoogloea ramigera</name>
    <dbReference type="NCBI Taxonomy" id="350"/>
    <lineage>
        <taxon>Bacteria</taxon>
        <taxon>Pseudomonadati</taxon>
        <taxon>Pseudomonadota</taxon>
        <taxon>Betaproteobacteria</taxon>
        <taxon>Rhodocyclales</taxon>
        <taxon>Zoogloeaceae</taxon>
        <taxon>Zoogloea</taxon>
    </lineage>
</organism>
<proteinExistence type="inferred from homology"/>
<dbReference type="AlphaFoldDB" id="A0A4Y4CXS3"/>
<evidence type="ECO:0000256" key="10">
    <source>
        <dbReference type="SAM" id="Coils"/>
    </source>
</evidence>
<feature type="coiled-coil region" evidence="10">
    <location>
        <begin position="131"/>
        <end position="158"/>
    </location>
</feature>
<evidence type="ECO:0000313" key="14">
    <source>
        <dbReference type="Proteomes" id="UP000318422"/>
    </source>
</evidence>
<evidence type="ECO:0000256" key="9">
    <source>
        <dbReference type="RuleBase" id="RU365093"/>
    </source>
</evidence>
<evidence type="ECO:0000313" key="13">
    <source>
        <dbReference type="EMBL" id="GEC97086.1"/>
    </source>
</evidence>
<dbReference type="GO" id="GO:0005886">
    <property type="term" value="C:plasma membrane"/>
    <property type="evidence" value="ECO:0007669"/>
    <property type="project" value="UniProtKB-SubCell"/>
</dbReference>
<gene>
    <name evidence="13" type="ORF">ZRA01_31590</name>
</gene>
<evidence type="ECO:0000259" key="11">
    <source>
        <dbReference type="Pfam" id="PF25994"/>
    </source>
</evidence>
<dbReference type="RefSeq" id="WP_141354060.1">
    <property type="nucleotide sequence ID" value="NZ_BJNV01000064.1"/>
</dbReference>
<comment type="similarity">
    <text evidence="2 9">Belongs to the membrane fusion protein (MFP) (TC 8.A.1) family.</text>
</comment>
<evidence type="ECO:0000256" key="7">
    <source>
        <dbReference type="ARBA" id="ARBA00022989"/>
    </source>
</evidence>
<keyword evidence="7" id="KW-1133">Transmembrane helix</keyword>
<feature type="domain" description="AprE-like beta-barrel" evidence="12">
    <location>
        <begin position="361"/>
        <end position="450"/>
    </location>
</feature>
<dbReference type="PRINTS" id="PR01490">
    <property type="entry name" value="RTXTOXIND"/>
</dbReference>
<dbReference type="Gene3D" id="2.40.50.100">
    <property type="match status" value="1"/>
</dbReference>
<sequence>MTDSTHLTEPPTPTATRLGRLVERVLGAFETHPLLSRLTRLVLPPREEDGQPTDALLGSRLTIRLLALLLGALLLWSLLFTLDIASHSTGEVTTAGQTKLVQHLEGGIVRRILVREGQAVKAGEPLVEVERTAAESDMRELDAQLGALQIKALRLEAQLNRKSDFKVPADLAKRFPDQVETARALLLAQKSRVGSSYEAQSQKISQRSAEQAELQARRAHTEGKLRLLRQQIEISQKLLAEGLANRYEHLNLLKEEELARGTLKEIDASLRRVAAAQKQEDASLRSLDSGDSEQFQKDLAETRRQIAELTERRQKFTDSQGRLTVRSPIDGVVMTLQVVTEGGVVQPGGTLMTLVPANEPLLVEARLPVGDIGVVRVGQEARIQLVSSVARGFQPINGKVVLISPDSMLDDQKIPHYRVRIAPTEMAFTHRGTRYPLIPGVPVSVAILTGHRTLFSYLAGPIVDGLNLTFSEP</sequence>
<dbReference type="PANTHER" id="PTHR30386:SF26">
    <property type="entry name" value="TRANSPORT PROTEIN COMB"/>
    <property type="match status" value="1"/>
</dbReference>
<evidence type="ECO:0000256" key="2">
    <source>
        <dbReference type="ARBA" id="ARBA00009477"/>
    </source>
</evidence>
<evidence type="ECO:0000259" key="12">
    <source>
        <dbReference type="Pfam" id="PF26002"/>
    </source>
</evidence>
<keyword evidence="5 9" id="KW-0997">Cell inner membrane</keyword>
<dbReference type="InterPro" id="IPR010129">
    <property type="entry name" value="T1SS_HlyD"/>
</dbReference>
<comment type="subcellular location">
    <subcellularLocation>
        <location evidence="1 9">Cell inner membrane</location>
        <topology evidence="1 9">Single-pass membrane protein</topology>
    </subcellularLocation>
</comment>
<keyword evidence="8" id="KW-0472">Membrane</keyword>
<dbReference type="SUPFAM" id="SSF51230">
    <property type="entry name" value="Single hybrid motif"/>
    <property type="match status" value="1"/>
</dbReference>
<dbReference type="InterPro" id="IPR011053">
    <property type="entry name" value="Single_hybrid_motif"/>
</dbReference>
<feature type="domain" description="AprE-like long alpha-helical hairpin" evidence="11">
    <location>
        <begin position="134"/>
        <end position="318"/>
    </location>
</feature>
<keyword evidence="10" id="KW-0175">Coiled coil</keyword>